<accession>A0A2T0XLB1</accession>
<evidence type="ECO:0000256" key="4">
    <source>
        <dbReference type="ARBA" id="ARBA00007974"/>
    </source>
</evidence>
<dbReference type="Pfam" id="PF10135">
    <property type="entry name" value="Rod-binding"/>
    <property type="match status" value="1"/>
</dbReference>
<evidence type="ECO:0000256" key="11">
    <source>
        <dbReference type="SAM" id="MobiDB-lite"/>
    </source>
</evidence>
<evidence type="ECO:0000256" key="1">
    <source>
        <dbReference type="ARBA" id="ARBA00002954"/>
    </source>
</evidence>
<gene>
    <name evidence="13" type="ORF">BCM14_1169</name>
</gene>
<keyword evidence="9" id="KW-0961">Cell wall biogenesis/degradation</keyword>
<dbReference type="EMBL" id="PVTV01000011">
    <property type="protein sequence ID" value="PRY99716.1"/>
    <property type="molecule type" value="Genomic_DNA"/>
</dbReference>
<dbReference type="Gene3D" id="2.10.70.40">
    <property type="entry name" value="peptidoglycan hydrolase"/>
    <property type="match status" value="1"/>
</dbReference>
<comment type="function">
    <text evidence="1">Flagellum-specific muramidase which hydrolyzes the peptidoglycan layer to assemble the rod structure in the periplasmic space.</text>
</comment>
<dbReference type="SMART" id="SM00047">
    <property type="entry name" value="LYZ2"/>
    <property type="match status" value="1"/>
</dbReference>
<dbReference type="GO" id="GO:0071555">
    <property type="term" value="P:cell wall organization"/>
    <property type="evidence" value="ECO:0007669"/>
    <property type="project" value="UniProtKB-KW"/>
</dbReference>
<evidence type="ECO:0000256" key="3">
    <source>
        <dbReference type="ARBA" id="ARBA00006880"/>
    </source>
</evidence>
<dbReference type="AlphaFoldDB" id="A0A2T0XLB1"/>
<evidence type="ECO:0000256" key="6">
    <source>
        <dbReference type="ARBA" id="ARBA00022764"/>
    </source>
</evidence>
<keyword evidence="13" id="KW-0282">Flagellum</keyword>
<comment type="similarity">
    <text evidence="3">In the N-terminal section; belongs to the FlgJ family.</text>
</comment>
<evidence type="ECO:0000256" key="9">
    <source>
        <dbReference type="ARBA" id="ARBA00023316"/>
    </source>
</evidence>
<dbReference type="OrthoDB" id="289937at2"/>
<evidence type="ECO:0000256" key="7">
    <source>
        <dbReference type="ARBA" id="ARBA00022801"/>
    </source>
</evidence>
<evidence type="ECO:0000313" key="13">
    <source>
        <dbReference type="EMBL" id="PRY99716.1"/>
    </source>
</evidence>
<name>A0A2T0XLB1_9BURK</name>
<dbReference type="Pfam" id="PF01832">
    <property type="entry name" value="Glucosaminidase"/>
    <property type="match status" value="1"/>
</dbReference>
<dbReference type="InterPro" id="IPR013377">
    <property type="entry name" value="FlgJ"/>
</dbReference>
<protein>
    <recommendedName>
        <fullName evidence="5">Peptidoglycan hydrolase FlgJ</fullName>
    </recommendedName>
    <alternativeName>
        <fullName evidence="10">Muramidase FlgJ</fullName>
    </alternativeName>
</protein>
<dbReference type="InterPro" id="IPR019301">
    <property type="entry name" value="Flagellar_prot_FlgJ_N"/>
</dbReference>
<keyword evidence="13" id="KW-0969">Cilium</keyword>
<keyword evidence="13" id="KW-0966">Cell projection</keyword>
<proteinExistence type="inferred from homology"/>
<comment type="subcellular location">
    <subcellularLocation>
        <location evidence="2">Periplasm</location>
    </subcellularLocation>
</comment>
<evidence type="ECO:0000313" key="14">
    <source>
        <dbReference type="Proteomes" id="UP000238308"/>
    </source>
</evidence>
<dbReference type="PANTHER" id="PTHR33308:SF9">
    <property type="entry name" value="PEPTIDOGLYCAN HYDROLASE FLGJ"/>
    <property type="match status" value="1"/>
</dbReference>
<dbReference type="PRINTS" id="PR01002">
    <property type="entry name" value="FLGFLGJ"/>
</dbReference>
<keyword evidence="14" id="KW-1185">Reference proteome</keyword>
<dbReference type="InterPro" id="IPR002901">
    <property type="entry name" value="MGlyc_endo_b_GlcNAc-like_dom"/>
</dbReference>
<dbReference type="GO" id="GO:0004040">
    <property type="term" value="F:amidase activity"/>
    <property type="evidence" value="ECO:0007669"/>
    <property type="project" value="InterPro"/>
</dbReference>
<dbReference type="GO" id="GO:0044780">
    <property type="term" value="P:bacterial-type flagellum assembly"/>
    <property type="evidence" value="ECO:0007669"/>
    <property type="project" value="InterPro"/>
</dbReference>
<dbReference type="InterPro" id="IPR051056">
    <property type="entry name" value="Glycosyl_Hydrolase_73"/>
</dbReference>
<organism evidence="13 14">
    <name type="scientific">Jezberella montanilacus</name>
    <dbReference type="NCBI Taxonomy" id="323426"/>
    <lineage>
        <taxon>Bacteria</taxon>
        <taxon>Pseudomonadati</taxon>
        <taxon>Pseudomonadota</taxon>
        <taxon>Betaproteobacteria</taxon>
        <taxon>Burkholderiales</taxon>
        <taxon>Alcaligenaceae</taxon>
        <taxon>Jezberella</taxon>
    </lineage>
</organism>
<dbReference type="Proteomes" id="UP000238308">
    <property type="component" value="Unassembled WGS sequence"/>
</dbReference>
<evidence type="ECO:0000256" key="8">
    <source>
        <dbReference type="ARBA" id="ARBA00023295"/>
    </source>
</evidence>
<dbReference type="GO" id="GO:0016798">
    <property type="term" value="F:hydrolase activity, acting on glycosyl bonds"/>
    <property type="evidence" value="ECO:0007669"/>
    <property type="project" value="UniProtKB-KW"/>
</dbReference>
<dbReference type="GO" id="GO:0071973">
    <property type="term" value="P:bacterial-type flagellum-dependent cell motility"/>
    <property type="evidence" value="ECO:0007669"/>
    <property type="project" value="TreeGrafter"/>
</dbReference>
<dbReference type="NCBIfam" id="TIGR02541">
    <property type="entry name" value="flagell_FlgJ"/>
    <property type="match status" value="1"/>
</dbReference>
<dbReference type="PANTHER" id="PTHR33308">
    <property type="entry name" value="PEPTIDOGLYCAN HYDROLASE FLGJ"/>
    <property type="match status" value="1"/>
</dbReference>
<dbReference type="RefSeq" id="WP_106226980.1">
    <property type="nucleotide sequence ID" value="NZ_PVTV01000011.1"/>
</dbReference>
<evidence type="ECO:0000259" key="12">
    <source>
        <dbReference type="SMART" id="SM00047"/>
    </source>
</evidence>
<evidence type="ECO:0000256" key="5">
    <source>
        <dbReference type="ARBA" id="ARBA00013433"/>
    </source>
</evidence>
<comment type="caution">
    <text evidence="13">The sequence shown here is derived from an EMBL/GenBank/DDBJ whole genome shotgun (WGS) entry which is preliminary data.</text>
</comment>
<feature type="region of interest" description="Disordered" evidence="11">
    <location>
        <begin position="112"/>
        <end position="131"/>
    </location>
</feature>
<keyword evidence="7" id="KW-0378">Hydrolase</keyword>
<feature type="domain" description="Mannosyl-glycoprotein endo-beta-N-acetylglucosamidase-like" evidence="12">
    <location>
        <begin position="189"/>
        <end position="348"/>
    </location>
</feature>
<sequence>MPIPSSTGFGGSYDTTAAASNLAIDANALNGLKNAAHANSPEAIRGAAKQFEAIFLNMMLKSMRDATPHDGPLDSEQSKTFTSMLDQQLSQTLANKGMGLAEVLIKQLSPNRGVPIPTTDNPAADGESLNGVSGDDLQTRIASQFGTHGNPFAAIAPHGSLTSQSLAKLAYYQESKSGDDKQPGSGEPGDHKNLHELIAEFSLRMGPAADRVSKATGVPAIFMLAQAALESGWGKHEIKFADGKSAHNLFGIKANDQWTGRTAYANTSEFIDGVKVARVEKFRAYDSYAESFKDFVNLLKSNPRYKQVLQSVHDPISYSNAMQKSGYATDPQYGKKLQSTILGFMSKIDR</sequence>
<comment type="similarity">
    <text evidence="4">In the C-terminal section; belongs to the glycosyl hydrolase 73 family.</text>
</comment>
<keyword evidence="6" id="KW-0574">Periplasm</keyword>
<evidence type="ECO:0000256" key="2">
    <source>
        <dbReference type="ARBA" id="ARBA00004418"/>
    </source>
</evidence>
<keyword evidence="8" id="KW-0326">Glycosidase</keyword>
<reference evidence="13 14" key="1">
    <citation type="submission" date="2018-03" db="EMBL/GenBank/DDBJ databases">
        <title>Genomic Encyclopedia of Type Strains, Phase III (KMG-III): the genomes of soil and plant-associated and newly described type strains.</title>
        <authorList>
            <person name="Whitman W."/>
        </authorList>
    </citation>
    <scope>NUCLEOTIDE SEQUENCE [LARGE SCALE GENOMIC DNA]</scope>
    <source>
        <strain evidence="13 14">MWH-P2sevCIIIb</strain>
    </source>
</reference>
<dbReference type="GO" id="GO:0042597">
    <property type="term" value="C:periplasmic space"/>
    <property type="evidence" value="ECO:0007669"/>
    <property type="project" value="UniProtKB-SubCell"/>
</dbReference>
<dbReference type="Gene3D" id="1.10.530.10">
    <property type="match status" value="1"/>
</dbReference>
<evidence type="ECO:0000256" key="10">
    <source>
        <dbReference type="ARBA" id="ARBA00030835"/>
    </source>
</evidence>